<dbReference type="Pfam" id="PF14087">
    <property type="entry name" value="DUF4267"/>
    <property type="match status" value="1"/>
</dbReference>
<evidence type="ECO:0000256" key="1">
    <source>
        <dbReference type="SAM" id="Phobius"/>
    </source>
</evidence>
<reference evidence="2" key="1">
    <citation type="journal article" date="2007" name="Science">
        <title>The Fusarium graminearum genome reveals a link between localized polymorphism and pathogen specialization.</title>
        <authorList>
            <person name="Cuomo C.A."/>
            <person name="Gueldener U."/>
            <person name="Xu J.-R."/>
            <person name="Trail F."/>
            <person name="Turgeon B.G."/>
            <person name="Di Pietro A."/>
            <person name="Walton J.D."/>
            <person name="Ma L.-J."/>
            <person name="Baker S.E."/>
            <person name="Rep M."/>
            <person name="Adam G."/>
            <person name="Antoniw J."/>
            <person name="Baldwin T."/>
            <person name="Calvo S.E."/>
            <person name="Chang Y.-L."/>
            <person name="DeCaprio D."/>
            <person name="Gale L.R."/>
            <person name="Gnerre S."/>
            <person name="Goswami R.S."/>
            <person name="Hammond-Kosack K."/>
            <person name="Harris L.J."/>
            <person name="Hilburn K."/>
            <person name="Kennell J.C."/>
            <person name="Kroken S."/>
            <person name="Magnuson J.K."/>
            <person name="Mannhaupt G."/>
            <person name="Mauceli E.W."/>
            <person name="Mewes H.-W."/>
            <person name="Mitterbauer R."/>
            <person name="Muehlbauer G."/>
            <person name="Muensterkoetter M."/>
            <person name="Nelson D."/>
            <person name="O'Donnell K."/>
            <person name="Ouellet T."/>
            <person name="Qi W."/>
            <person name="Quesneville H."/>
            <person name="Roncero M.I.G."/>
            <person name="Seong K.-Y."/>
            <person name="Tetko I.V."/>
            <person name="Urban M."/>
            <person name="Waalwijk C."/>
            <person name="Ward T.J."/>
            <person name="Yao J."/>
            <person name="Birren B.W."/>
            <person name="Kistler H.C."/>
        </authorList>
    </citation>
    <scope>NUCLEOTIDE SEQUENCE [LARGE SCALE GENOMIC DNA]</scope>
    <source>
        <strain evidence="2">PH-1 / ATCC MYA-4620 / FGSC 9075 / NRRL 31084</strain>
    </source>
</reference>
<keyword evidence="1" id="KW-0472">Membrane</keyword>
<accession>A0A0E0S1D4</accession>
<reference evidence="2" key="2">
    <citation type="journal article" date="2010" name="Nature">
        <title>Comparative genomics reveals mobile pathogenicity chromosomes in Fusarium.</title>
        <authorList>
            <person name="Ma L.J."/>
            <person name="van der Does H.C."/>
            <person name="Borkovich K.A."/>
            <person name="Coleman J.J."/>
            <person name="Daboussi M.J."/>
            <person name="Di Pietro A."/>
            <person name="Dufresne M."/>
            <person name="Freitag M."/>
            <person name="Grabherr M."/>
            <person name="Henrissat B."/>
            <person name="Houterman P.M."/>
            <person name="Kang S."/>
            <person name="Shim W.B."/>
            <person name="Woloshuk C."/>
            <person name="Xie X."/>
            <person name="Xu J.R."/>
            <person name="Antoniw J."/>
            <person name="Baker S.E."/>
            <person name="Bluhm B.H."/>
            <person name="Breakspear A."/>
            <person name="Brown D.W."/>
            <person name="Butchko R.A."/>
            <person name="Chapman S."/>
            <person name="Coulson R."/>
            <person name="Coutinho P.M."/>
            <person name="Danchin E.G."/>
            <person name="Diener A."/>
            <person name="Gale L.R."/>
            <person name="Gardiner D.M."/>
            <person name="Goff S."/>
            <person name="Hammond-Kosack K.E."/>
            <person name="Hilburn K."/>
            <person name="Hua-Van A."/>
            <person name="Jonkers W."/>
            <person name="Kazan K."/>
            <person name="Kodira C.D."/>
            <person name="Koehrsen M."/>
            <person name="Kumar L."/>
            <person name="Lee Y.H."/>
            <person name="Li L."/>
            <person name="Manners J.M."/>
            <person name="Miranda-Saavedra D."/>
            <person name="Mukherjee M."/>
            <person name="Park G."/>
            <person name="Park J."/>
            <person name="Park S.Y."/>
            <person name="Proctor R.H."/>
            <person name="Regev A."/>
            <person name="Ruiz-Roldan M.C."/>
            <person name="Sain D."/>
            <person name="Sakthikumar S."/>
            <person name="Sykes S."/>
            <person name="Schwartz D.C."/>
            <person name="Turgeon B.G."/>
            <person name="Wapinski I."/>
            <person name="Yoder O."/>
            <person name="Young S."/>
            <person name="Zeng Q."/>
            <person name="Zhou S."/>
            <person name="Galagan J."/>
            <person name="Cuomo C.A."/>
            <person name="Kistler H.C."/>
            <person name="Rep M."/>
        </authorList>
    </citation>
    <scope>GENOME REANNOTATION</scope>
    <source>
        <strain evidence="2">PH-1 / ATCC MYA-4620 / FGSC 9075 / NRRL 31084</strain>
    </source>
</reference>
<dbReference type="EnsemblFungi" id="CEF77309">
    <property type="protein sequence ID" value="CEF77309"/>
    <property type="gene ID" value="FGRRES_08858_M"/>
</dbReference>
<keyword evidence="1" id="KW-1133">Transmembrane helix</keyword>
<dbReference type="AlphaFoldDB" id="A0A098DED3"/>
<evidence type="ECO:0000313" key="2">
    <source>
        <dbReference type="EnsemblFungi" id="CEF77309"/>
    </source>
</evidence>
<dbReference type="InterPro" id="IPR025363">
    <property type="entry name" value="DUF4267"/>
</dbReference>
<accession>A0A098DED3</accession>
<protein>
    <submittedName>
        <fullName evidence="2">Uncharacterized protein</fullName>
    </submittedName>
</protein>
<proteinExistence type="predicted"/>
<gene>
    <name evidence="2" type="primary">FG08858.1</name>
</gene>
<feature type="transmembrane region" description="Helical" evidence="1">
    <location>
        <begin position="39"/>
        <end position="60"/>
    </location>
</feature>
<name>A0A098DED3_GIBZE</name>
<keyword evidence="1" id="KW-0812">Transmembrane</keyword>
<dbReference type="EMBL" id="HG970333">
    <property type="status" value="NOT_ANNOTATED_CDS"/>
    <property type="molecule type" value="Genomic_DNA"/>
</dbReference>
<sequence>MLTHITILFARIVQPARFVLHPTITSVSMASGLFANLSGISAWHIPAIFIGTAFTLGGLLPFRSPARAMREYGLPEGIARSEPAQTAFAVYGSRVSAYGLAIWLFYLRRQYDVVDTLLSLLVWWGTADLWICMRAGALSTGIWRFTSSLLLGGWGYLGLTAKGALS</sequence>
<organism evidence="2">
    <name type="scientific">Gibberella zeae (strain ATCC MYA-4620 / CBS 123657 / FGSC 9075 / NRRL 31084 / PH-1)</name>
    <name type="common">Wheat head blight fungus</name>
    <name type="synonym">Fusarium graminearum</name>
    <dbReference type="NCBI Taxonomy" id="229533"/>
    <lineage>
        <taxon>Eukaryota</taxon>
        <taxon>Fungi</taxon>
        <taxon>Dikarya</taxon>
        <taxon>Ascomycota</taxon>
        <taxon>Pezizomycotina</taxon>
        <taxon>Sordariomycetes</taxon>
        <taxon>Hypocreomycetidae</taxon>
        <taxon>Hypocreales</taxon>
        <taxon>Nectriaceae</taxon>
        <taxon>Fusarium</taxon>
    </lineage>
</organism>
<reference evidence="2" key="3">
    <citation type="submission" date="2017-01" db="UniProtKB">
        <authorList>
            <consortium name="EnsemblFungi"/>
        </authorList>
    </citation>
    <scope>IDENTIFICATION</scope>
    <source>
        <strain evidence="2">PH-1 / ATCC MYA-4620 / FGSC 9075 / NRRL 31084</strain>
    </source>
</reference>